<dbReference type="Proteomes" id="UP000324222">
    <property type="component" value="Unassembled WGS sequence"/>
</dbReference>
<feature type="compositionally biased region" description="Polar residues" evidence="1">
    <location>
        <begin position="141"/>
        <end position="156"/>
    </location>
</feature>
<feature type="compositionally biased region" description="Basic and acidic residues" evidence="1">
    <location>
        <begin position="60"/>
        <end position="108"/>
    </location>
</feature>
<evidence type="ECO:0000313" key="2">
    <source>
        <dbReference type="EMBL" id="MPC81378.1"/>
    </source>
</evidence>
<dbReference type="EMBL" id="VSRR010056768">
    <property type="protein sequence ID" value="MPC81378.1"/>
    <property type="molecule type" value="Genomic_DNA"/>
</dbReference>
<protein>
    <submittedName>
        <fullName evidence="2">Uncharacterized protein</fullName>
    </submittedName>
</protein>
<reference evidence="2 3" key="1">
    <citation type="submission" date="2019-05" db="EMBL/GenBank/DDBJ databases">
        <title>Another draft genome of Portunus trituberculatus and its Hox gene families provides insights of decapod evolution.</title>
        <authorList>
            <person name="Jeong J.-H."/>
            <person name="Song I."/>
            <person name="Kim S."/>
            <person name="Choi T."/>
            <person name="Kim D."/>
            <person name="Ryu S."/>
            <person name="Kim W."/>
        </authorList>
    </citation>
    <scope>NUCLEOTIDE SEQUENCE [LARGE SCALE GENOMIC DNA]</scope>
    <source>
        <tissue evidence="2">Muscle</tissue>
    </source>
</reference>
<sequence>MIGTTHNHATVTGSEDFNQCVASVGDPSTSSLSGFRFVSSGLKVCGGLVRQGGGRSGWEGTRRGREEREDMEGRKGTGREVRERGSDGKGKDGEEGTGVRRIDKGRDGLREVARSNCRINFLITSSSLVPRDQRPLPHPAPSSSTLAPQPTANHQGSLPPPPNPGDSTQQTPHEAPEVTTHK</sequence>
<proteinExistence type="predicted"/>
<accession>A0A5B7IKV2</accession>
<feature type="region of interest" description="Disordered" evidence="1">
    <location>
        <begin position="49"/>
        <end position="108"/>
    </location>
</feature>
<dbReference type="AlphaFoldDB" id="A0A5B7IKV2"/>
<feature type="region of interest" description="Disordered" evidence="1">
    <location>
        <begin position="126"/>
        <end position="182"/>
    </location>
</feature>
<evidence type="ECO:0000256" key="1">
    <source>
        <dbReference type="SAM" id="MobiDB-lite"/>
    </source>
</evidence>
<evidence type="ECO:0000313" key="3">
    <source>
        <dbReference type="Proteomes" id="UP000324222"/>
    </source>
</evidence>
<name>A0A5B7IKV2_PORTR</name>
<organism evidence="2 3">
    <name type="scientific">Portunus trituberculatus</name>
    <name type="common">Swimming crab</name>
    <name type="synonym">Neptunus trituberculatus</name>
    <dbReference type="NCBI Taxonomy" id="210409"/>
    <lineage>
        <taxon>Eukaryota</taxon>
        <taxon>Metazoa</taxon>
        <taxon>Ecdysozoa</taxon>
        <taxon>Arthropoda</taxon>
        <taxon>Crustacea</taxon>
        <taxon>Multicrustacea</taxon>
        <taxon>Malacostraca</taxon>
        <taxon>Eumalacostraca</taxon>
        <taxon>Eucarida</taxon>
        <taxon>Decapoda</taxon>
        <taxon>Pleocyemata</taxon>
        <taxon>Brachyura</taxon>
        <taxon>Eubrachyura</taxon>
        <taxon>Portunoidea</taxon>
        <taxon>Portunidae</taxon>
        <taxon>Portuninae</taxon>
        <taxon>Portunus</taxon>
    </lineage>
</organism>
<comment type="caution">
    <text evidence="2">The sequence shown here is derived from an EMBL/GenBank/DDBJ whole genome shotgun (WGS) entry which is preliminary data.</text>
</comment>
<keyword evidence="3" id="KW-1185">Reference proteome</keyword>
<gene>
    <name evidence="2" type="ORF">E2C01_075991</name>
</gene>